<keyword evidence="2" id="KW-1185">Reference proteome</keyword>
<gene>
    <name evidence="1" type="ORF">PX52LOC_07284</name>
</gene>
<evidence type="ECO:0000313" key="2">
    <source>
        <dbReference type="Proteomes" id="UP000324974"/>
    </source>
</evidence>
<organism evidence="1 2">
    <name type="scientific">Limnoglobus roseus</name>
    <dbReference type="NCBI Taxonomy" id="2598579"/>
    <lineage>
        <taxon>Bacteria</taxon>
        <taxon>Pseudomonadati</taxon>
        <taxon>Planctomycetota</taxon>
        <taxon>Planctomycetia</taxon>
        <taxon>Gemmatales</taxon>
        <taxon>Gemmataceae</taxon>
        <taxon>Limnoglobus</taxon>
    </lineage>
</organism>
<dbReference type="AlphaFoldDB" id="A0A5C1ANP7"/>
<reference evidence="2" key="1">
    <citation type="submission" date="2019-08" db="EMBL/GenBank/DDBJ databases">
        <title>Limnoglobus roseus gen. nov., sp. nov., a novel freshwater planctomycete with a giant genome from the family Gemmataceae.</title>
        <authorList>
            <person name="Kulichevskaya I.S."/>
            <person name="Naumoff D.G."/>
            <person name="Miroshnikov K."/>
            <person name="Ivanova A."/>
            <person name="Philippov D.A."/>
            <person name="Hakobyan A."/>
            <person name="Rijpstra I.C."/>
            <person name="Sinninghe Damste J.S."/>
            <person name="Liesack W."/>
            <person name="Dedysh S.N."/>
        </authorList>
    </citation>
    <scope>NUCLEOTIDE SEQUENCE [LARGE SCALE GENOMIC DNA]</scope>
    <source>
        <strain evidence="2">PX52</strain>
    </source>
</reference>
<accession>A0A5C1ANP7</accession>
<name>A0A5C1ANP7_9BACT</name>
<dbReference type="RefSeq" id="WP_149114512.1">
    <property type="nucleotide sequence ID" value="NZ_CP042425.1"/>
</dbReference>
<dbReference type="KEGG" id="lrs:PX52LOC_07284"/>
<dbReference type="EMBL" id="CP042425">
    <property type="protein sequence ID" value="QEL20195.1"/>
    <property type="molecule type" value="Genomic_DNA"/>
</dbReference>
<dbReference type="Proteomes" id="UP000324974">
    <property type="component" value="Chromosome"/>
</dbReference>
<proteinExistence type="predicted"/>
<sequence length="126" mass="13883">MAFYVYERLGAQARYGDDADIDSVVADLLEQLGEDPADREYAEVSVHHGDWYVAAHVSGVLRLGQSPGGAAGRRRKRIAAVYRRAARKAEVVRLLRLMAGGDVEAVQKAGWVSEEQLPTAVKDLFR</sequence>
<evidence type="ECO:0000313" key="1">
    <source>
        <dbReference type="EMBL" id="QEL20195.1"/>
    </source>
</evidence>
<protein>
    <submittedName>
        <fullName evidence="1">Uncharacterized protein</fullName>
    </submittedName>
</protein>